<dbReference type="InterPro" id="IPR013783">
    <property type="entry name" value="Ig-like_fold"/>
</dbReference>
<proteinExistence type="predicted"/>
<dbReference type="SMART" id="SM00409">
    <property type="entry name" value="IG"/>
    <property type="match status" value="1"/>
</dbReference>
<dbReference type="AlphaFoldDB" id="A0A1B6FPE3"/>
<accession>A0A1B6FPE3</accession>
<organism evidence="2">
    <name type="scientific">Cuerna arida</name>
    <dbReference type="NCBI Taxonomy" id="1464854"/>
    <lineage>
        <taxon>Eukaryota</taxon>
        <taxon>Metazoa</taxon>
        <taxon>Ecdysozoa</taxon>
        <taxon>Arthropoda</taxon>
        <taxon>Hexapoda</taxon>
        <taxon>Insecta</taxon>
        <taxon>Pterygota</taxon>
        <taxon>Neoptera</taxon>
        <taxon>Paraneoptera</taxon>
        <taxon>Hemiptera</taxon>
        <taxon>Auchenorrhyncha</taxon>
        <taxon>Membracoidea</taxon>
        <taxon>Cicadellidae</taxon>
        <taxon>Cicadellinae</taxon>
        <taxon>Proconiini</taxon>
        <taxon>Cuerna</taxon>
    </lineage>
</organism>
<reference evidence="2" key="1">
    <citation type="submission" date="2015-11" db="EMBL/GenBank/DDBJ databases">
        <title>De novo transcriptome assembly of four potential Pierce s Disease insect vectors from Arizona vineyards.</title>
        <authorList>
            <person name="Tassone E.E."/>
        </authorList>
    </citation>
    <scope>NUCLEOTIDE SEQUENCE</scope>
</reference>
<dbReference type="InterPro" id="IPR036179">
    <property type="entry name" value="Ig-like_dom_sf"/>
</dbReference>
<dbReference type="Pfam" id="PF07686">
    <property type="entry name" value="V-set"/>
    <property type="match status" value="1"/>
</dbReference>
<feature type="non-terminal residue" evidence="2">
    <location>
        <position position="1"/>
    </location>
</feature>
<dbReference type="SUPFAM" id="SSF48726">
    <property type="entry name" value="Immunoglobulin"/>
    <property type="match status" value="1"/>
</dbReference>
<feature type="non-terminal residue" evidence="2">
    <location>
        <position position="142"/>
    </location>
</feature>
<dbReference type="PANTHER" id="PTHR21261">
    <property type="entry name" value="BEAT PROTEIN"/>
    <property type="match status" value="1"/>
</dbReference>
<sequence length="142" mass="16383">LVLIRNMEWRLYQVYNLKSILVFVVLLCHLQGNWCIRDIHLSVPTAVKTGGNITVGCNYTLENENIITVKYYLGDREFFQYNPKRNPPVIDSMWDVETYNWGNNSITLKKVDERHTGLYKCAVVTDGTMDAEEDSAFVTVVD</sequence>
<dbReference type="InterPro" id="IPR003599">
    <property type="entry name" value="Ig_sub"/>
</dbReference>
<dbReference type="InterPro" id="IPR013106">
    <property type="entry name" value="Ig_V-set"/>
</dbReference>
<dbReference type="PANTHER" id="PTHR21261:SF15">
    <property type="entry name" value="BEATEN PATH IIIA, ISOFORM D-RELATED"/>
    <property type="match status" value="1"/>
</dbReference>
<gene>
    <name evidence="2" type="ORF">g.46313</name>
</gene>
<dbReference type="Gene3D" id="2.60.40.10">
    <property type="entry name" value="Immunoglobulins"/>
    <property type="match status" value="1"/>
</dbReference>
<evidence type="ECO:0000313" key="2">
    <source>
        <dbReference type="EMBL" id="JAS52029.1"/>
    </source>
</evidence>
<feature type="domain" description="Immunoglobulin" evidence="1">
    <location>
        <begin position="42"/>
        <end position="141"/>
    </location>
</feature>
<dbReference type="EMBL" id="GECZ01017740">
    <property type="protein sequence ID" value="JAS52029.1"/>
    <property type="molecule type" value="Transcribed_RNA"/>
</dbReference>
<evidence type="ECO:0000259" key="1">
    <source>
        <dbReference type="SMART" id="SM00409"/>
    </source>
</evidence>
<protein>
    <recommendedName>
        <fullName evidence="1">Immunoglobulin domain-containing protein</fullName>
    </recommendedName>
</protein>
<name>A0A1B6FPE3_9HEMI</name>